<evidence type="ECO:0000256" key="1">
    <source>
        <dbReference type="SAM" id="MobiDB-lite"/>
    </source>
</evidence>
<reference evidence="2" key="1">
    <citation type="submission" date="2020-05" db="EMBL/GenBank/DDBJ databases">
        <title>Phylogenomic resolution of chytrid fungi.</title>
        <authorList>
            <person name="Stajich J.E."/>
            <person name="Amses K."/>
            <person name="Simmons R."/>
            <person name="Seto K."/>
            <person name="Myers J."/>
            <person name="Bonds A."/>
            <person name="Quandt C.A."/>
            <person name="Barry K."/>
            <person name="Liu P."/>
            <person name="Grigoriev I."/>
            <person name="Longcore J.E."/>
            <person name="James T.Y."/>
        </authorList>
    </citation>
    <scope>NUCLEOTIDE SEQUENCE</scope>
    <source>
        <strain evidence="2">JEL0318</strain>
    </source>
</reference>
<dbReference type="AlphaFoldDB" id="A0AAD5S150"/>
<feature type="non-terminal residue" evidence="2">
    <location>
        <position position="1"/>
    </location>
</feature>
<sequence>GRVRETKNMAQYVHGLFKRLPRADRRYILVHHNFSNDLLKRAVESATTDAEKDRLFEAHVWEPYTRMMNQRNEESKEDNEAETASTKAWEREQMVAMEVMMEVWEAQKDEYFDVMETAPKGDQAVNRQQYWAAWWLGREEEQRRNDPSGARFRNWNRRRGEACALFPKQWKMAIKKDNKTGSAWNWKTVLNIQLEETRRVVSALIKRRELEGRDFLFYDSKGNVPKGTTFSTRFAEFFGKRFPVRKNPKGNKRYSRRMLRKTVAIIRNRGKPRARDLPNREAAAMGHSSRIHAGINYHNPELDALAYENMRRLENGKDLDAEQQEDEEMQDAPQEDDGKEPEVGSVTSSDDEDDESESE</sequence>
<feature type="compositionally biased region" description="Acidic residues" evidence="1">
    <location>
        <begin position="321"/>
        <end position="339"/>
    </location>
</feature>
<feature type="region of interest" description="Disordered" evidence="1">
    <location>
        <begin position="68"/>
        <end position="87"/>
    </location>
</feature>
<evidence type="ECO:0000313" key="2">
    <source>
        <dbReference type="EMBL" id="KAJ3027334.1"/>
    </source>
</evidence>
<organism evidence="2 3">
    <name type="scientific">Rhizophlyctis rosea</name>
    <dbReference type="NCBI Taxonomy" id="64517"/>
    <lineage>
        <taxon>Eukaryota</taxon>
        <taxon>Fungi</taxon>
        <taxon>Fungi incertae sedis</taxon>
        <taxon>Chytridiomycota</taxon>
        <taxon>Chytridiomycota incertae sedis</taxon>
        <taxon>Chytridiomycetes</taxon>
        <taxon>Rhizophlyctidales</taxon>
        <taxon>Rhizophlyctidaceae</taxon>
        <taxon>Rhizophlyctis</taxon>
    </lineage>
</organism>
<gene>
    <name evidence="2" type="ORF">HK097_006164</name>
</gene>
<dbReference type="EMBL" id="JADGJD010002898">
    <property type="protein sequence ID" value="KAJ3027334.1"/>
    <property type="molecule type" value="Genomic_DNA"/>
</dbReference>
<accession>A0AAD5S150</accession>
<evidence type="ECO:0000313" key="3">
    <source>
        <dbReference type="Proteomes" id="UP001212841"/>
    </source>
</evidence>
<protein>
    <submittedName>
        <fullName evidence="2">Uncharacterized protein</fullName>
    </submittedName>
</protein>
<dbReference type="Proteomes" id="UP001212841">
    <property type="component" value="Unassembled WGS sequence"/>
</dbReference>
<feature type="region of interest" description="Disordered" evidence="1">
    <location>
        <begin position="313"/>
        <end position="359"/>
    </location>
</feature>
<name>A0AAD5S150_9FUNG</name>
<keyword evidence="3" id="KW-1185">Reference proteome</keyword>
<comment type="caution">
    <text evidence="2">The sequence shown here is derived from an EMBL/GenBank/DDBJ whole genome shotgun (WGS) entry which is preliminary data.</text>
</comment>
<feature type="compositionally biased region" description="Acidic residues" evidence="1">
    <location>
        <begin position="349"/>
        <end position="359"/>
    </location>
</feature>
<proteinExistence type="predicted"/>